<protein>
    <submittedName>
        <fullName evidence="1">Uncharacterized protein</fullName>
    </submittedName>
</protein>
<keyword evidence="2" id="KW-1185">Reference proteome</keyword>
<sequence length="79" mass="8826">MDEQAAIGFEHEQAGGQRQVRVETPGVVDGTLGYYETHPKSLTLSDECRVRGWRTRPTRRRLLGDVGEGLLDRGQACIE</sequence>
<organism evidence="1 2">
    <name type="scientific">Leifsonia kafniensis</name>
    <dbReference type="NCBI Taxonomy" id="475957"/>
    <lineage>
        <taxon>Bacteria</taxon>
        <taxon>Bacillati</taxon>
        <taxon>Actinomycetota</taxon>
        <taxon>Actinomycetes</taxon>
        <taxon>Micrococcales</taxon>
        <taxon>Microbacteriaceae</taxon>
        <taxon>Leifsonia</taxon>
    </lineage>
</organism>
<evidence type="ECO:0000313" key="2">
    <source>
        <dbReference type="Proteomes" id="UP001501803"/>
    </source>
</evidence>
<dbReference type="Proteomes" id="UP001501803">
    <property type="component" value="Unassembled WGS sequence"/>
</dbReference>
<accession>A0ABP7L1G4</accession>
<evidence type="ECO:0000313" key="1">
    <source>
        <dbReference type="EMBL" id="GAA3890900.1"/>
    </source>
</evidence>
<name>A0ABP7L1G4_9MICO</name>
<dbReference type="EMBL" id="BAABCN010000015">
    <property type="protein sequence ID" value="GAA3890900.1"/>
    <property type="molecule type" value="Genomic_DNA"/>
</dbReference>
<comment type="caution">
    <text evidence="1">The sequence shown here is derived from an EMBL/GenBank/DDBJ whole genome shotgun (WGS) entry which is preliminary data.</text>
</comment>
<gene>
    <name evidence="1" type="ORF">GCM10022381_36030</name>
</gene>
<reference evidence="2" key="1">
    <citation type="journal article" date="2019" name="Int. J. Syst. Evol. Microbiol.">
        <title>The Global Catalogue of Microorganisms (GCM) 10K type strain sequencing project: providing services to taxonomists for standard genome sequencing and annotation.</title>
        <authorList>
            <consortium name="The Broad Institute Genomics Platform"/>
            <consortium name="The Broad Institute Genome Sequencing Center for Infectious Disease"/>
            <person name="Wu L."/>
            <person name="Ma J."/>
        </authorList>
    </citation>
    <scope>NUCLEOTIDE SEQUENCE [LARGE SCALE GENOMIC DNA]</scope>
    <source>
        <strain evidence="2">JCM 17021</strain>
    </source>
</reference>
<proteinExistence type="predicted"/>